<feature type="region of interest" description="Disordered" evidence="1">
    <location>
        <begin position="1"/>
        <end position="67"/>
    </location>
</feature>
<evidence type="ECO:0000313" key="2">
    <source>
        <dbReference type="EMBL" id="KAK9302820.1"/>
    </source>
</evidence>
<dbReference type="AlphaFoldDB" id="A0AAW0ZYR4"/>
<comment type="caution">
    <text evidence="2">The sequence shown here is derived from an EMBL/GenBank/DDBJ whole genome shotgun (WGS) entry which is preliminary data.</text>
</comment>
<keyword evidence="3" id="KW-1185">Reference proteome</keyword>
<name>A0AAW0ZYR4_9HYME</name>
<organism evidence="2 3">
    <name type="scientific">Tetragonisca angustula</name>
    <dbReference type="NCBI Taxonomy" id="166442"/>
    <lineage>
        <taxon>Eukaryota</taxon>
        <taxon>Metazoa</taxon>
        <taxon>Ecdysozoa</taxon>
        <taxon>Arthropoda</taxon>
        <taxon>Hexapoda</taxon>
        <taxon>Insecta</taxon>
        <taxon>Pterygota</taxon>
        <taxon>Neoptera</taxon>
        <taxon>Endopterygota</taxon>
        <taxon>Hymenoptera</taxon>
        <taxon>Apocrita</taxon>
        <taxon>Aculeata</taxon>
        <taxon>Apoidea</taxon>
        <taxon>Anthophila</taxon>
        <taxon>Apidae</taxon>
        <taxon>Tetragonisca</taxon>
    </lineage>
</organism>
<dbReference type="Proteomes" id="UP001432146">
    <property type="component" value="Unassembled WGS sequence"/>
</dbReference>
<evidence type="ECO:0000313" key="3">
    <source>
        <dbReference type="Proteomes" id="UP001432146"/>
    </source>
</evidence>
<reference evidence="2 3" key="1">
    <citation type="submission" date="2024-05" db="EMBL/GenBank/DDBJ databases">
        <title>The nuclear and mitochondrial genome assemblies of Tetragonisca angustula (Apidae: Meliponini), a tiny yet remarkable pollinator in the Neotropics.</title>
        <authorList>
            <person name="Ferrari R."/>
            <person name="Ricardo P.C."/>
            <person name="Dias F.C."/>
            <person name="Araujo N.S."/>
            <person name="Soares D.O."/>
            <person name="Zhou Q.-S."/>
            <person name="Zhu C.-D."/>
            <person name="Coutinho L."/>
            <person name="Airas M.C."/>
            <person name="Batista T.M."/>
        </authorList>
    </citation>
    <scope>NUCLEOTIDE SEQUENCE [LARGE SCALE GENOMIC DNA]</scope>
    <source>
        <strain evidence="2">ASF017062</strain>
        <tissue evidence="2">Abdomen</tissue>
    </source>
</reference>
<dbReference type="EMBL" id="JAWNGG020000089">
    <property type="protein sequence ID" value="KAK9302820.1"/>
    <property type="molecule type" value="Genomic_DNA"/>
</dbReference>
<accession>A0AAW0ZYR4</accession>
<evidence type="ECO:0000256" key="1">
    <source>
        <dbReference type="SAM" id="MobiDB-lite"/>
    </source>
</evidence>
<gene>
    <name evidence="2" type="ORF">QLX08_005309</name>
</gene>
<protein>
    <submittedName>
        <fullName evidence="2">Uncharacterized protein</fullName>
    </submittedName>
</protein>
<sequence length="67" mass="7658">MAANMDSEAELPWITIKRRTNNKETENSKRKCPSPTPDPTEANKKSPPPRQDQKPVYIQKPTEAQHT</sequence>
<proteinExistence type="predicted"/>